<evidence type="ECO:0000313" key="3">
    <source>
        <dbReference type="Proteomes" id="UP000002640"/>
    </source>
</evidence>
<dbReference type="AlphaFoldDB" id="G5AJ05"/>
<accession>G5AJ05</accession>
<evidence type="ECO:0000256" key="1">
    <source>
        <dbReference type="SAM" id="MobiDB-lite"/>
    </source>
</evidence>
<gene>
    <name evidence="2" type="ORF">PHYSODRAFT_308240</name>
</gene>
<dbReference type="KEGG" id="psoj:PHYSODRAFT_308240"/>
<dbReference type="EMBL" id="JH159181">
    <property type="protein sequence ID" value="EGZ04503.1"/>
    <property type="molecule type" value="Genomic_DNA"/>
</dbReference>
<dbReference type="GeneID" id="20643007"/>
<protein>
    <submittedName>
        <fullName evidence="2">Uncharacterized protein</fullName>
    </submittedName>
</protein>
<reference evidence="2 3" key="1">
    <citation type="journal article" date="2006" name="Science">
        <title>Phytophthora genome sequences uncover evolutionary origins and mechanisms of pathogenesis.</title>
        <authorList>
            <person name="Tyler B.M."/>
            <person name="Tripathy S."/>
            <person name="Zhang X."/>
            <person name="Dehal P."/>
            <person name="Jiang R.H."/>
            <person name="Aerts A."/>
            <person name="Arredondo F.D."/>
            <person name="Baxter L."/>
            <person name="Bensasson D."/>
            <person name="Beynon J.L."/>
            <person name="Chapman J."/>
            <person name="Damasceno C.M."/>
            <person name="Dorrance A.E."/>
            <person name="Dou D."/>
            <person name="Dickerman A.W."/>
            <person name="Dubchak I.L."/>
            <person name="Garbelotto M."/>
            <person name="Gijzen M."/>
            <person name="Gordon S.G."/>
            <person name="Govers F."/>
            <person name="Grunwald N.J."/>
            <person name="Huang W."/>
            <person name="Ivors K.L."/>
            <person name="Jones R.W."/>
            <person name="Kamoun S."/>
            <person name="Krampis K."/>
            <person name="Lamour K.H."/>
            <person name="Lee M.K."/>
            <person name="McDonald W.H."/>
            <person name="Medina M."/>
            <person name="Meijer H.J."/>
            <person name="Nordberg E.K."/>
            <person name="Maclean D.J."/>
            <person name="Ospina-Giraldo M.D."/>
            <person name="Morris P.F."/>
            <person name="Phuntumart V."/>
            <person name="Putnam N.H."/>
            <person name="Rash S."/>
            <person name="Rose J.K."/>
            <person name="Sakihama Y."/>
            <person name="Salamov A.A."/>
            <person name="Savidor A."/>
            <person name="Scheuring C.F."/>
            <person name="Smith B.M."/>
            <person name="Sobral B.W."/>
            <person name="Terry A."/>
            <person name="Torto-Alalibo T.A."/>
            <person name="Win J."/>
            <person name="Xu Z."/>
            <person name="Zhang H."/>
            <person name="Grigoriev I.V."/>
            <person name="Rokhsar D.S."/>
            <person name="Boore J.L."/>
        </authorList>
    </citation>
    <scope>NUCLEOTIDE SEQUENCE [LARGE SCALE GENOMIC DNA]</scope>
    <source>
        <strain evidence="2 3">P6497</strain>
    </source>
</reference>
<name>G5AJ05_PHYSP</name>
<dbReference type="RefSeq" id="XP_009540056.1">
    <property type="nucleotide sequence ID" value="XM_009541761.1"/>
</dbReference>
<feature type="compositionally biased region" description="Basic residues" evidence="1">
    <location>
        <begin position="158"/>
        <end position="173"/>
    </location>
</feature>
<evidence type="ECO:0000313" key="2">
    <source>
        <dbReference type="EMBL" id="EGZ04503.1"/>
    </source>
</evidence>
<keyword evidence="3" id="KW-1185">Reference proteome</keyword>
<dbReference type="InParanoid" id="G5AJ05"/>
<sequence length="173" mass="18620">MAAGGSTAASRLAPSELFGLARESKSRCTTSTWTLDLPAVAPSKTVRRSSSADLDALGYPISRTPSETVEAGPQRCLPPSNGSRRENAPEAASRPWQDRLALLPLRLSSEATTKASNPPAATSIHDVLQLDASRSRSPGRTVKRENDRGSVQHALQHTNHRHRSPKRNRNASP</sequence>
<feature type="compositionally biased region" description="Polar residues" evidence="1">
    <location>
        <begin position="109"/>
        <end position="120"/>
    </location>
</feature>
<organism evidence="2 3">
    <name type="scientific">Phytophthora sojae (strain P6497)</name>
    <name type="common">Soybean stem and root rot agent</name>
    <name type="synonym">Phytophthora megasperma f. sp. glycines</name>
    <dbReference type="NCBI Taxonomy" id="1094619"/>
    <lineage>
        <taxon>Eukaryota</taxon>
        <taxon>Sar</taxon>
        <taxon>Stramenopiles</taxon>
        <taxon>Oomycota</taxon>
        <taxon>Peronosporomycetes</taxon>
        <taxon>Peronosporales</taxon>
        <taxon>Peronosporaceae</taxon>
        <taxon>Phytophthora</taxon>
    </lineage>
</organism>
<proteinExistence type="predicted"/>
<dbReference type="Proteomes" id="UP000002640">
    <property type="component" value="Unassembled WGS sequence"/>
</dbReference>
<feature type="region of interest" description="Disordered" evidence="1">
    <location>
        <begin position="42"/>
        <end position="173"/>
    </location>
</feature>